<proteinExistence type="predicted"/>
<gene>
    <name evidence="1" type="ORF">B2A_14778</name>
</gene>
<dbReference type="EMBL" id="AUZZ01010745">
    <property type="protein sequence ID" value="EQD28755.1"/>
    <property type="molecule type" value="Genomic_DNA"/>
</dbReference>
<comment type="caution">
    <text evidence="1">The sequence shown here is derived from an EMBL/GenBank/DDBJ whole genome shotgun (WGS) entry which is preliminary data.</text>
</comment>
<reference evidence="1" key="2">
    <citation type="journal article" date="2014" name="ISME J.">
        <title>Microbial stratification in low pH oxic and suboxic macroscopic growths along an acid mine drainage.</title>
        <authorList>
            <person name="Mendez-Garcia C."/>
            <person name="Mesa V."/>
            <person name="Sprenger R.R."/>
            <person name="Richter M."/>
            <person name="Diez M.S."/>
            <person name="Solano J."/>
            <person name="Bargiela R."/>
            <person name="Golyshina O.V."/>
            <person name="Manteca A."/>
            <person name="Ramos J.L."/>
            <person name="Gallego J.R."/>
            <person name="Llorente I."/>
            <person name="Martins Dos Santos V.A."/>
            <person name="Jensen O.N."/>
            <person name="Pelaez A.I."/>
            <person name="Sanchez J."/>
            <person name="Ferrer M."/>
        </authorList>
    </citation>
    <scope>NUCLEOTIDE SEQUENCE</scope>
</reference>
<sequence>MKAQVETDIETATRIYRRLIPIKSISPSSGGEGESKKADEICKILSEMGFPDYNRYDFKDQNGVSRSNVILKVGDKER</sequence>
<organism evidence="1">
    <name type="scientific">mine drainage metagenome</name>
    <dbReference type="NCBI Taxonomy" id="410659"/>
    <lineage>
        <taxon>unclassified sequences</taxon>
        <taxon>metagenomes</taxon>
        <taxon>ecological metagenomes</taxon>
    </lineage>
</organism>
<accession>T0ZGA0</accession>
<dbReference type="AlphaFoldDB" id="T0ZGA0"/>
<evidence type="ECO:0000313" key="1">
    <source>
        <dbReference type="EMBL" id="EQD28755.1"/>
    </source>
</evidence>
<name>T0ZGA0_9ZZZZ</name>
<reference evidence="1" key="1">
    <citation type="submission" date="2013-08" db="EMBL/GenBank/DDBJ databases">
        <authorList>
            <person name="Mendez C."/>
            <person name="Richter M."/>
            <person name="Ferrer M."/>
            <person name="Sanchez J."/>
        </authorList>
    </citation>
    <scope>NUCLEOTIDE SEQUENCE</scope>
</reference>
<protein>
    <submittedName>
        <fullName evidence="1">Uncharacterized protein</fullName>
    </submittedName>
</protein>
<feature type="non-terminal residue" evidence="1">
    <location>
        <position position="78"/>
    </location>
</feature>